<sequence length="171" mass="19089">MLERARKIELLLLDVDGVLTDGRLTMSNEGAELKSFHARDGLGIRMAQRGGIMIGIISGRESKVVTDRAEELYISEVHQRIYDKLEKFQEILQRLKLKPEQVCFMGDDLVDLPVLRVVGLAAAPADAIEQVRSTAHFVTERNGGAGCVRELVDLLLQATGKWDKVTSRFLE</sequence>
<dbReference type="PANTHER" id="PTHR21485:SF3">
    <property type="entry name" value="N-ACYLNEURAMINATE CYTIDYLYLTRANSFERASE"/>
    <property type="match status" value="1"/>
</dbReference>
<evidence type="ECO:0000256" key="4">
    <source>
        <dbReference type="ARBA" id="ARBA00022723"/>
    </source>
</evidence>
<organism evidence="9 10">
    <name type="scientific">Candidatus Polarisedimenticola svalbardensis</name>
    <dbReference type="NCBI Taxonomy" id="2886004"/>
    <lineage>
        <taxon>Bacteria</taxon>
        <taxon>Pseudomonadati</taxon>
        <taxon>Acidobacteriota</taxon>
        <taxon>Candidatus Polarisedimenticolia</taxon>
        <taxon>Candidatus Polarisedimenticolales</taxon>
        <taxon>Candidatus Polarisedimenticolaceae</taxon>
        <taxon>Candidatus Polarisedimenticola</taxon>
    </lineage>
</organism>
<dbReference type="Pfam" id="PF08282">
    <property type="entry name" value="Hydrolase_3"/>
    <property type="match status" value="1"/>
</dbReference>
<dbReference type="InterPro" id="IPR010023">
    <property type="entry name" value="KdsC_fam"/>
</dbReference>
<dbReference type="Gene3D" id="3.40.50.1000">
    <property type="entry name" value="HAD superfamily/HAD-like"/>
    <property type="match status" value="1"/>
</dbReference>
<dbReference type="GO" id="GO:0046872">
    <property type="term" value="F:metal ion binding"/>
    <property type="evidence" value="ECO:0007669"/>
    <property type="project" value="UniProtKB-KW"/>
</dbReference>
<accession>A0A8J7C3M7</accession>
<name>A0A8J7C3M7_9BACT</name>
<proteinExistence type="inferred from homology"/>
<feature type="binding site" evidence="8">
    <location>
        <position position="14"/>
    </location>
    <ligand>
        <name>Mg(2+)</name>
        <dbReference type="ChEBI" id="CHEBI:18420"/>
    </ligand>
</feature>
<feature type="binding site" evidence="7">
    <location>
        <position position="68"/>
    </location>
    <ligand>
        <name>substrate</name>
    </ligand>
</feature>
<feature type="binding site" evidence="7">
    <location>
        <position position="45"/>
    </location>
    <ligand>
        <name>substrate</name>
    </ligand>
</feature>
<keyword evidence="6 8" id="KW-0460">Magnesium</keyword>
<feature type="binding site" evidence="8">
    <location>
        <position position="107"/>
    </location>
    <ligand>
        <name>Mg(2+)</name>
        <dbReference type="ChEBI" id="CHEBI:18420"/>
    </ligand>
</feature>
<evidence type="ECO:0000313" key="10">
    <source>
        <dbReference type="Proteomes" id="UP000648239"/>
    </source>
</evidence>
<dbReference type="EMBL" id="JACXWD010000074">
    <property type="protein sequence ID" value="MBD3869301.1"/>
    <property type="molecule type" value="Genomic_DNA"/>
</dbReference>
<dbReference type="AlphaFoldDB" id="A0A8J7C3M7"/>
<dbReference type="InterPro" id="IPR023214">
    <property type="entry name" value="HAD_sf"/>
</dbReference>
<comment type="cofactor">
    <cofactor evidence="1 8">
        <name>Mg(2+)</name>
        <dbReference type="ChEBI" id="CHEBI:18420"/>
    </cofactor>
</comment>
<dbReference type="FunFam" id="3.40.50.1000:FF:000029">
    <property type="entry name" value="3-deoxy-D-manno-octulosonate 8-phosphate phosphatase KdsC"/>
    <property type="match status" value="1"/>
</dbReference>
<keyword evidence="4 8" id="KW-0479">Metal-binding</keyword>
<dbReference type="NCBIfam" id="TIGR01670">
    <property type="entry name" value="KdsC-phosphatas"/>
    <property type="match status" value="1"/>
</dbReference>
<dbReference type="GO" id="GO:0008781">
    <property type="term" value="F:N-acylneuraminate cytidylyltransferase activity"/>
    <property type="evidence" value="ECO:0007669"/>
    <property type="project" value="TreeGrafter"/>
</dbReference>
<keyword evidence="5 9" id="KW-0378">Hydrolase</keyword>
<evidence type="ECO:0000256" key="7">
    <source>
        <dbReference type="PIRSR" id="PIRSR006118-1"/>
    </source>
</evidence>
<protein>
    <submittedName>
        <fullName evidence="9">HAD hydrolase family protein</fullName>
    </submittedName>
</protein>
<evidence type="ECO:0000313" key="9">
    <source>
        <dbReference type="EMBL" id="MBD3869301.1"/>
    </source>
</evidence>
<evidence type="ECO:0000256" key="6">
    <source>
        <dbReference type="ARBA" id="ARBA00022842"/>
    </source>
</evidence>
<comment type="similarity">
    <text evidence="2">Belongs to the KdsC family.</text>
</comment>
<comment type="caution">
    <text evidence="9">The sequence shown here is derived from an EMBL/GenBank/DDBJ whole genome shotgun (WGS) entry which is preliminary data.</text>
</comment>
<gene>
    <name evidence="9" type="ORF">IFK94_14365</name>
</gene>
<comment type="subunit">
    <text evidence="3">Homotetramer.</text>
</comment>
<dbReference type="InterPro" id="IPR036412">
    <property type="entry name" value="HAD-like_sf"/>
</dbReference>
<evidence type="ECO:0000256" key="8">
    <source>
        <dbReference type="PIRSR" id="PIRSR006118-2"/>
    </source>
</evidence>
<dbReference type="InterPro" id="IPR050793">
    <property type="entry name" value="CMP-NeuNAc_synthase"/>
</dbReference>
<dbReference type="Proteomes" id="UP000648239">
    <property type="component" value="Unassembled WGS sequence"/>
</dbReference>
<dbReference type="SUPFAM" id="SSF56784">
    <property type="entry name" value="HAD-like"/>
    <property type="match status" value="1"/>
</dbReference>
<dbReference type="SFLD" id="SFLDS00003">
    <property type="entry name" value="Haloacid_Dehalogenase"/>
    <property type="match status" value="1"/>
</dbReference>
<feature type="binding site" evidence="7">
    <location>
        <position position="60"/>
    </location>
    <ligand>
        <name>substrate</name>
    </ligand>
</feature>
<evidence type="ECO:0000256" key="5">
    <source>
        <dbReference type="ARBA" id="ARBA00022801"/>
    </source>
</evidence>
<evidence type="ECO:0000256" key="1">
    <source>
        <dbReference type="ARBA" id="ARBA00001946"/>
    </source>
</evidence>
<dbReference type="SFLD" id="SFLDG01136">
    <property type="entry name" value="C1.6:_Phosphoserine_Phosphatas"/>
    <property type="match status" value="1"/>
</dbReference>
<feature type="binding site" evidence="7">
    <location>
        <position position="84"/>
    </location>
    <ligand>
        <name>substrate</name>
    </ligand>
</feature>
<dbReference type="GO" id="GO:0016788">
    <property type="term" value="F:hydrolase activity, acting on ester bonds"/>
    <property type="evidence" value="ECO:0007669"/>
    <property type="project" value="InterPro"/>
</dbReference>
<dbReference type="PIRSF" id="PIRSF006118">
    <property type="entry name" value="KDO8-P_Ptase"/>
    <property type="match status" value="1"/>
</dbReference>
<dbReference type="PANTHER" id="PTHR21485">
    <property type="entry name" value="HAD SUPERFAMILY MEMBERS CMAS AND KDSC"/>
    <property type="match status" value="1"/>
</dbReference>
<reference evidence="9 10" key="1">
    <citation type="submission" date="2020-08" db="EMBL/GenBank/DDBJ databases">
        <title>Acidobacteriota in marine sediments use diverse sulfur dissimilation pathways.</title>
        <authorList>
            <person name="Wasmund K."/>
        </authorList>
    </citation>
    <scope>NUCLEOTIDE SEQUENCE [LARGE SCALE GENOMIC DNA]</scope>
    <source>
        <strain evidence="9">MAG AM4</strain>
    </source>
</reference>
<evidence type="ECO:0000256" key="3">
    <source>
        <dbReference type="ARBA" id="ARBA00011881"/>
    </source>
</evidence>
<dbReference type="SFLD" id="SFLDG01138">
    <property type="entry name" value="C1.6.2:_Deoxy-d-mannose-octulo"/>
    <property type="match status" value="1"/>
</dbReference>
<evidence type="ECO:0000256" key="2">
    <source>
        <dbReference type="ARBA" id="ARBA00005893"/>
    </source>
</evidence>
<feature type="binding site" evidence="7">
    <location>
        <position position="16"/>
    </location>
    <ligand>
        <name>substrate</name>
    </ligand>
</feature>